<evidence type="ECO:0000313" key="1">
    <source>
        <dbReference type="EMBL" id="RKO93636.1"/>
    </source>
</evidence>
<dbReference type="Proteomes" id="UP000269721">
    <property type="component" value="Unassembled WGS sequence"/>
</dbReference>
<evidence type="ECO:0000313" key="2">
    <source>
        <dbReference type="Proteomes" id="UP000269721"/>
    </source>
</evidence>
<gene>
    <name evidence="1" type="ORF">BDK51DRAFT_31671</name>
</gene>
<reference evidence="2" key="1">
    <citation type="journal article" date="2018" name="Nat. Microbiol.">
        <title>Leveraging single-cell genomics to expand the fungal tree of life.</title>
        <authorList>
            <person name="Ahrendt S.R."/>
            <person name="Quandt C.A."/>
            <person name="Ciobanu D."/>
            <person name="Clum A."/>
            <person name="Salamov A."/>
            <person name="Andreopoulos B."/>
            <person name="Cheng J.F."/>
            <person name="Woyke T."/>
            <person name="Pelin A."/>
            <person name="Henrissat B."/>
            <person name="Reynolds N.K."/>
            <person name="Benny G.L."/>
            <person name="Smith M.E."/>
            <person name="James T.Y."/>
            <person name="Grigoriev I.V."/>
        </authorList>
    </citation>
    <scope>NUCLEOTIDE SEQUENCE [LARGE SCALE GENOMIC DNA]</scope>
</reference>
<name>A0A4P9WRS4_9FUNG</name>
<sequence length="256" mass="29225">MSTVAVVDKPRSPLPRRLPEILLPIMQATRGWRDPHGCVDRGACEQTLYAAALVCRVWCHAACEVLWQRRWFLHSIEHDIDDDVDVENPERPNFELELMVEGVPPRDFDVDECVEDPRKLEVLLDLDKIFCPRLRALSFSTHISEAALIHYLAARGSDLQELVLPLVATPALLETHSQWCPQLAFAFFDSSEFQRVRFKDWMELGKSRGALRRVDGVGDLSDVIDRAGLQEWECRDIAEEGWGFDFDELAGVRGLD</sequence>
<protein>
    <recommendedName>
        <fullName evidence="3">F-box domain-containing protein</fullName>
    </recommendedName>
</protein>
<dbReference type="AlphaFoldDB" id="A0A4P9WRS4"/>
<proteinExistence type="predicted"/>
<keyword evidence="2" id="KW-1185">Reference proteome</keyword>
<accession>A0A4P9WRS4</accession>
<dbReference type="EMBL" id="KZ994165">
    <property type="protein sequence ID" value="RKO93636.1"/>
    <property type="molecule type" value="Genomic_DNA"/>
</dbReference>
<evidence type="ECO:0008006" key="3">
    <source>
        <dbReference type="Google" id="ProtNLM"/>
    </source>
</evidence>
<organism evidence="1 2">
    <name type="scientific">Blyttiomyces helicus</name>
    <dbReference type="NCBI Taxonomy" id="388810"/>
    <lineage>
        <taxon>Eukaryota</taxon>
        <taxon>Fungi</taxon>
        <taxon>Fungi incertae sedis</taxon>
        <taxon>Chytridiomycota</taxon>
        <taxon>Chytridiomycota incertae sedis</taxon>
        <taxon>Chytridiomycetes</taxon>
        <taxon>Chytridiomycetes incertae sedis</taxon>
        <taxon>Blyttiomyces</taxon>
    </lineage>
</organism>